<proteinExistence type="predicted"/>
<dbReference type="AlphaFoldDB" id="S9QW74"/>
<keyword evidence="3" id="KW-1185">Reference proteome</keyword>
<dbReference type="Proteomes" id="UP000015347">
    <property type="component" value="Unassembled WGS sequence"/>
</dbReference>
<feature type="region of interest" description="Disordered" evidence="1">
    <location>
        <begin position="22"/>
        <end position="44"/>
    </location>
</feature>
<protein>
    <submittedName>
        <fullName evidence="2">Uncharacterized protein</fullName>
    </submittedName>
</protein>
<evidence type="ECO:0000313" key="2">
    <source>
        <dbReference type="EMBL" id="EPX83868.1"/>
    </source>
</evidence>
<dbReference type="EMBL" id="APVH01000013">
    <property type="protein sequence ID" value="EPX83868.1"/>
    <property type="molecule type" value="Genomic_DNA"/>
</dbReference>
<organism evidence="2 3">
    <name type="scientific">Salipiger mucosus DSM 16094</name>
    <dbReference type="NCBI Taxonomy" id="1123237"/>
    <lineage>
        <taxon>Bacteria</taxon>
        <taxon>Pseudomonadati</taxon>
        <taxon>Pseudomonadota</taxon>
        <taxon>Alphaproteobacteria</taxon>
        <taxon>Rhodobacterales</taxon>
        <taxon>Roseobacteraceae</taxon>
        <taxon>Salipiger</taxon>
    </lineage>
</organism>
<evidence type="ECO:0000313" key="3">
    <source>
        <dbReference type="Proteomes" id="UP000015347"/>
    </source>
</evidence>
<dbReference type="eggNOG" id="ENOG5032PZ3">
    <property type="taxonomic scope" value="Bacteria"/>
</dbReference>
<evidence type="ECO:0000256" key="1">
    <source>
        <dbReference type="SAM" id="MobiDB-lite"/>
    </source>
</evidence>
<gene>
    <name evidence="2" type="ORF">Salmuc_01643</name>
</gene>
<feature type="compositionally biased region" description="Polar residues" evidence="1">
    <location>
        <begin position="25"/>
        <end position="35"/>
    </location>
</feature>
<sequence length="133" mass="14749">MGDIHETIRGIQKDRTAGWIFRNPDTGTEISSNHPVESGECPDAEDVRPASARELRQEIEDTWEQGAEDQKVAESNGYSKGIQAACSALSDYEEEIDKDPLMDGSECYVLGEAETRISQLLDPQETPEGVFKM</sequence>
<dbReference type="HOGENOM" id="CLU_1905266_0_0_5"/>
<comment type="caution">
    <text evidence="2">The sequence shown here is derived from an EMBL/GenBank/DDBJ whole genome shotgun (WGS) entry which is preliminary data.</text>
</comment>
<reference evidence="3" key="1">
    <citation type="journal article" date="2014" name="Stand. Genomic Sci.">
        <title>Genome sequence of the exopolysaccharide-producing Salipiger mucosus type strain (DSM 16094(T)), a moderately halophilic member of the Roseobacter clade.</title>
        <authorList>
            <person name="Riedel T."/>
            <person name="Spring S."/>
            <person name="Fiebig A."/>
            <person name="Petersen J."/>
            <person name="Kyrpides N.C."/>
            <person name="Goker M."/>
            <person name="Klenk H.P."/>
        </authorList>
    </citation>
    <scope>NUCLEOTIDE SEQUENCE [LARGE SCALE GENOMIC DNA]</scope>
    <source>
        <strain evidence="3">DSM 16094</strain>
    </source>
</reference>
<accession>S9QW74</accession>
<name>S9QW74_9RHOB</name>